<dbReference type="RefSeq" id="WP_016339250.1">
    <property type="nucleotide sequence ID" value="NC_021280.1"/>
</dbReference>
<proteinExistence type="predicted"/>
<reference evidence="2 3" key="1">
    <citation type="journal article" date="2013" name="Genome Biol. Evol.">
        <title>Complete genomes of two dipteran-associated spiroplasmas provided insights into the origin, dynamics, and impacts of viral invasion in spiroplasma.</title>
        <authorList>
            <person name="Ku C."/>
            <person name="Lo W.S."/>
            <person name="Chen L.L."/>
            <person name="Kuo C.H."/>
        </authorList>
    </citation>
    <scope>NUCLEOTIDE SEQUENCE [LARGE SCALE GENOMIC DNA]</scope>
    <source>
        <strain evidence="2 3">DF-1</strain>
    </source>
</reference>
<feature type="transmembrane region" description="Helical" evidence="1">
    <location>
        <begin position="29"/>
        <end position="52"/>
    </location>
</feature>
<dbReference type="HOGENOM" id="CLU_2358286_0_0_14"/>
<name>R4UBY2_9MOLU</name>
<dbReference type="Proteomes" id="UP000013964">
    <property type="component" value="Chromosome"/>
</dbReference>
<sequence>MKSKNLNAREIIERIFKSGQKPLWKSKRFISFISAIVLIGGSGITTGAILATRNHGQEIYYKFDDRYFSSQESVANYVRSAANTRSLGYNTNNYLY</sequence>
<evidence type="ECO:0000313" key="2">
    <source>
        <dbReference type="EMBL" id="AGM25429.1"/>
    </source>
</evidence>
<dbReference type="PATRIC" id="fig|1276227.3.peg.863"/>
<organism evidence="2 3">
    <name type="scientific">Spiroplasma chrysopicola DF-1</name>
    <dbReference type="NCBI Taxonomy" id="1276227"/>
    <lineage>
        <taxon>Bacteria</taxon>
        <taxon>Bacillati</taxon>
        <taxon>Mycoplasmatota</taxon>
        <taxon>Mollicutes</taxon>
        <taxon>Entomoplasmatales</taxon>
        <taxon>Spiroplasmataceae</taxon>
        <taxon>Spiroplasma</taxon>
    </lineage>
</organism>
<keyword evidence="1" id="KW-1133">Transmembrane helix</keyword>
<evidence type="ECO:0008006" key="4">
    <source>
        <dbReference type="Google" id="ProtNLM"/>
    </source>
</evidence>
<dbReference type="AlphaFoldDB" id="R4UBY2"/>
<dbReference type="EMBL" id="CP005077">
    <property type="protein sequence ID" value="AGM25429.1"/>
    <property type="molecule type" value="Genomic_DNA"/>
</dbReference>
<keyword evidence="1" id="KW-0812">Transmembrane</keyword>
<accession>R4UBY2</accession>
<dbReference type="STRING" id="1276227.SCHRY_v1c08540"/>
<protein>
    <recommendedName>
        <fullName evidence="4">Transmembrane protein</fullName>
    </recommendedName>
</protein>
<evidence type="ECO:0000313" key="3">
    <source>
        <dbReference type="Proteomes" id="UP000013964"/>
    </source>
</evidence>
<evidence type="ECO:0000256" key="1">
    <source>
        <dbReference type="SAM" id="Phobius"/>
    </source>
</evidence>
<keyword evidence="1" id="KW-0472">Membrane</keyword>
<dbReference type="KEGG" id="scr:SCHRY_v1c08540"/>
<gene>
    <name evidence="2" type="ORF">SCHRY_v1c08540</name>
</gene>
<keyword evidence="3" id="KW-1185">Reference proteome</keyword>